<gene>
    <name evidence="14" type="ORF">NIES593_11865</name>
</gene>
<evidence type="ECO:0000313" key="14">
    <source>
        <dbReference type="EMBL" id="OKH22811.1"/>
    </source>
</evidence>
<comment type="similarity">
    <text evidence="2">Belongs to the TMEM175 family.</text>
</comment>
<protein>
    <submittedName>
        <fullName evidence="14">DUF1211 domain-containing membrane protein</fullName>
    </submittedName>
</protein>
<evidence type="ECO:0000256" key="3">
    <source>
        <dbReference type="ARBA" id="ARBA00022448"/>
    </source>
</evidence>
<evidence type="ECO:0000256" key="5">
    <source>
        <dbReference type="ARBA" id="ARBA00022692"/>
    </source>
</evidence>
<proteinExistence type="inferred from homology"/>
<evidence type="ECO:0000256" key="7">
    <source>
        <dbReference type="ARBA" id="ARBA00022958"/>
    </source>
</evidence>
<keyword evidence="3" id="KW-0813">Transport</keyword>
<keyword evidence="8 13" id="KW-1133">Transmembrane helix</keyword>
<dbReference type="GO" id="GO:0015252">
    <property type="term" value="F:proton channel activity"/>
    <property type="evidence" value="ECO:0007669"/>
    <property type="project" value="InterPro"/>
</dbReference>
<keyword evidence="11" id="KW-0407">Ion channel</keyword>
<dbReference type="STRING" id="1921803.NIES593_11865"/>
<accession>A0A1U7HGY0</accession>
<comment type="subcellular location">
    <subcellularLocation>
        <location evidence="1">Membrane</location>
        <topology evidence="1">Multi-pass membrane protein</topology>
    </subcellularLocation>
</comment>
<evidence type="ECO:0000256" key="10">
    <source>
        <dbReference type="ARBA" id="ARBA00023136"/>
    </source>
</evidence>
<evidence type="ECO:0000256" key="12">
    <source>
        <dbReference type="ARBA" id="ARBA00034430"/>
    </source>
</evidence>
<evidence type="ECO:0000256" key="4">
    <source>
        <dbReference type="ARBA" id="ARBA00022538"/>
    </source>
</evidence>
<evidence type="ECO:0000256" key="6">
    <source>
        <dbReference type="ARBA" id="ARBA00022826"/>
    </source>
</evidence>
<evidence type="ECO:0000313" key="15">
    <source>
        <dbReference type="Proteomes" id="UP000186868"/>
    </source>
</evidence>
<feature type="transmembrane region" description="Helical" evidence="13">
    <location>
        <begin position="192"/>
        <end position="208"/>
    </location>
</feature>
<comment type="caution">
    <text evidence="14">The sequence shown here is derived from an EMBL/GenBank/DDBJ whole genome shotgun (WGS) entry which is preliminary data.</text>
</comment>
<keyword evidence="6" id="KW-0631">Potassium channel</keyword>
<comment type="catalytic activity">
    <reaction evidence="12">
        <text>K(+)(in) = K(+)(out)</text>
        <dbReference type="Rhea" id="RHEA:29463"/>
        <dbReference type="ChEBI" id="CHEBI:29103"/>
    </reaction>
</comment>
<evidence type="ECO:0000256" key="9">
    <source>
        <dbReference type="ARBA" id="ARBA00023065"/>
    </source>
</evidence>
<feature type="transmembrane region" description="Helical" evidence="13">
    <location>
        <begin position="20"/>
        <end position="38"/>
    </location>
</feature>
<feature type="transmembrane region" description="Helical" evidence="13">
    <location>
        <begin position="123"/>
        <end position="145"/>
    </location>
</feature>
<organism evidence="14 15">
    <name type="scientific">Hydrococcus rivularis NIES-593</name>
    <dbReference type="NCBI Taxonomy" id="1921803"/>
    <lineage>
        <taxon>Bacteria</taxon>
        <taxon>Bacillati</taxon>
        <taxon>Cyanobacteriota</taxon>
        <taxon>Cyanophyceae</taxon>
        <taxon>Pleurocapsales</taxon>
        <taxon>Hydrococcaceae</taxon>
        <taxon>Hydrococcus</taxon>
    </lineage>
</organism>
<feature type="transmembrane region" description="Helical" evidence="13">
    <location>
        <begin position="90"/>
        <end position="111"/>
    </location>
</feature>
<evidence type="ECO:0000256" key="11">
    <source>
        <dbReference type="ARBA" id="ARBA00023303"/>
    </source>
</evidence>
<dbReference type="PANTHER" id="PTHR31462">
    <property type="entry name" value="ENDOSOMAL/LYSOSOMAL POTASSIUM CHANNEL TMEM175"/>
    <property type="match status" value="1"/>
</dbReference>
<evidence type="ECO:0000256" key="13">
    <source>
        <dbReference type="SAM" id="Phobius"/>
    </source>
</evidence>
<sequence length="209" mass="24225">MVLVVGKDMKKKKIEFERMIFFSDAVFAIAITLLAFNLKLPENSSHLARTSLSNYLSSISPQFHGYIVSFLVIGFYWVSHHRYFRYIKHYNYILVWLNIGFLMCIAFLPFSTAILNDYSGQRLAVILYAGSMAFVGLMKALLWWYASSHRRLVASSLSNRLIRSLTYHTLVPPLIFLGSIAIAYLNPFLAEFSWLSILIYFVVLKIRWL</sequence>
<dbReference type="InterPro" id="IPR010617">
    <property type="entry name" value="TMEM175-like"/>
</dbReference>
<dbReference type="OrthoDB" id="7626281at2"/>
<dbReference type="Pfam" id="PF06736">
    <property type="entry name" value="TMEM175"/>
    <property type="match status" value="1"/>
</dbReference>
<feature type="transmembrane region" description="Helical" evidence="13">
    <location>
        <begin position="58"/>
        <end position="78"/>
    </location>
</feature>
<feature type="transmembrane region" description="Helical" evidence="13">
    <location>
        <begin position="165"/>
        <end position="186"/>
    </location>
</feature>
<keyword evidence="4" id="KW-0633">Potassium transport</keyword>
<keyword evidence="15" id="KW-1185">Reference proteome</keyword>
<dbReference type="AlphaFoldDB" id="A0A1U7HGY0"/>
<keyword evidence="9" id="KW-0406">Ion transport</keyword>
<reference evidence="14 15" key="1">
    <citation type="submission" date="2016-11" db="EMBL/GenBank/DDBJ databases">
        <title>Draft Genome Sequences of Nine Cyanobacterial Strains from Diverse Habitats.</title>
        <authorList>
            <person name="Zhu T."/>
            <person name="Hou S."/>
            <person name="Lu X."/>
            <person name="Hess W.R."/>
        </authorList>
    </citation>
    <scope>NUCLEOTIDE SEQUENCE [LARGE SCALE GENOMIC DNA]</scope>
    <source>
        <strain evidence="14 15">NIES-593</strain>
    </source>
</reference>
<keyword evidence="7" id="KW-0630">Potassium</keyword>
<evidence type="ECO:0000256" key="2">
    <source>
        <dbReference type="ARBA" id="ARBA00006920"/>
    </source>
</evidence>
<dbReference type="GO" id="GO:0005267">
    <property type="term" value="F:potassium channel activity"/>
    <property type="evidence" value="ECO:0007669"/>
    <property type="project" value="UniProtKB-KW"/>
</dbReference>
<dbReference type="Proteomes" id="UP000186868">
    <property type="component" value="Unassembled WGS sequence"/>
</dbReference>
<keyword evidence="10 13" id="KW-0472">Membrane</keyword>
<keyword evidence="5 13" id="KW-0812">Transmembrane</keyword>
<dbReference type="PANTHER" id="PTHR31462:SF5">
    <property type="entry name" value="ENDOSOMAL_LYSOSOMAL PROTON CHANNEL TMEM175"/>
    <property type="match status" value="1"/>
</dbReference>
<evidence type="ECO:0000256" key="8">
    <source>
        <dbReference type="ARBA" id="ARBA00022989"/>
    </source>
</evidence>
<dbReference type="GO" id="GO:0016020">
    <property type="term" value="C:membrane"/>
    <property type="evidence" value="ECO:0007669"/>
    <property type="project" value="UniProtKB-SubCell"/>
</dbReference>
<dbReference type="EMBL" id="MRCB01000012">
    <property type="protein sequence ID" value="OKH22811.1"/>
    <property type="molecule type" value="Genomic_DNA"/>
</dbReference>
<name>A0A1U7HGY0_9CYAN</name>
<evidence type="ECO:0000256" key="1">
    <source>
        <dbReference type="ARBA" id="ARBA00004141"/>
    </source>
</evidence>